<organism evidence="1 2">
    <name type="scientific">Aegilops tauschii subsp. strangulata</name>
    <name type="common">Goatgrass</name>
    <dbReference type="NCBI Taxonomy" id="200361"/>
    <lineage>
        <taxon>Eukaryota</taxon>
        <taxon>Viridiplantae</taxon>
        <taxon>Streptophyta</taxon>
        <taxon>Embryophyta</taxon>
        <taxon>Tracheophyta</taxon>
        <taxon>Spermatophyta</taxon>
        <taxon>Magnoliopsida</taxon>
        <taxon>Liliopsida</taxon>
        <taxon>Poales</taxon>
        <taxon>Poaceae</taxon>
        <taxon>BOP clade</taxon>
        <taxon>Pooideae</taxon>
        <taxon>Triticodae</taxon>
        <taxon>Triticeae</taxon>
        <taxon>Triticinae</taxon>
        <taxon>Aegilops</taxon>
    </lineage>
</organism>
<reference evidence="1" key="3">
    <citation type="journal article" date="2017" name="Nature">
        <title>Genome sequence of the progenitor of the wheat D genome Aegilops tauschii.</title>
        <authorList>
            <person name="Luo M.C."/>
            <person name="Gu Y.Q."/>
            <person name="Puiu D."/>
            <person name="Wang H."/>
            <person name="Twardziok S.O."/>
            <person name="Deal K.R."/>
            <person name="Huo N."/>
            <person name="Zhu T."/>
            <person name="Wang L."/>
            <person name="Wang Y."/>
            <person name="McGuire P.E."/>
            <person name="Liu S."/>
            <person name="Long H."/>
            <person name="Ramasamy R.K."/>
            <person name="Rodriguez J.C."/>
            <person name="Van S.L."/>
            <person name="Yuan L."/>
            <person name="Wang Z."/>
            <person name="Xia Z."/>
            <person name="Xiao L."/>
            <person name="Anderson O.D."/>
            <person name="Ouyang S."/>
            <person name="Liang Y."/>
            <person name="Zimin A.V."/>
            <person name="Pertea G."/>
            <person name="Qi P."/>
            <person name="Bennetzen J.L."/>
            <person name="Dai X."/>
            <person name="Dawson M.W."/>
            <person name="Muller H.G."/>
            <person name="Kugler K."/>
            <person name="Rivarola-Duarte L."/>
            <person name="Spannagl M."/>
            <person name="Mayer K.F.X."/>
            <person name="Lu F.H."/>
            <person name="Bevan M.W."/>
            <person name="Leroy P."/>
            <person name="Li P."/>
            <person name="You F.M."/>
            <person name="Sun Q."/>
            <person name="Liu Z."/>
            <person name="Lyons E."/>
            <person name="Wicker T."/>
            <person name="Salzberg S.L."/>
            <person name="Devos K.M."/>
            <person name="Dvorak J."/>
        </authorList>
    </citation>
    <scope>NUCLEOTIDE SEQUENCE [LARGE SCALE GENOMIC DNA]</scope>
    <source>
        <strain evidence="1">cv. AL8/78</strain>
    </source>
</reference>
<protein>
    <submittedName>
        <fullName evidence="1">Uncharacterized protein</fullName>
    </submittedName>
</protein>
<dbReference type="Proteomes" id="UP000015105">
    <property type="component" value="Chromosome 2D"/>
</dbReference>
<dbReference type="EnsemblPlants" id="AET2Gv20079700.3">
    <property type="protein sequence ID" value="AET2Gv20079700.3"/>
    <property type="gene ID" value="AET2Gv20079700"/>
</dbReference>
<evidence type="ECO:0000313" key="1">
    <source>
        <dbReference type="EnsemblPlants" id="AET2Gv20079700.3"/>
    </source>
</evidence>
<evidence type="ECO:0000313" key="2">
    <source>
        <dbReference type="Proteomes" id="UP000015105"/>
    </source>
</evidence>
<proteinExistence type="predicted"/>
<reference evidence="2" key="1">
    <citation type="journal article" date="2014" name="Science">
        <title>Ancient hybridizations among the ancestral genomes of bread wheat.</title>
        <authorList>
            <consortium name="International Wheat Genome Sequencing Consortium,"/>
            <person name="Marcussen T."/>
            <person name="Sandve S.R."/>
            <person name="Heier L."/>
            <person name="Spannagl M."/>
            <person name="Pfeifer M."/>
            <person name="Jakobsen K.S."/>
            <person name="Wulff B.B."/>
            <person name="Steuernagel B."/>
            <person name="Mayer K.F."/>
            <person name="Olsen O.A."/>
        </authorList>
    </citation>
    <scope>NUCLEOTIDE SEQUENCE [LARGE SCALE GENOMIC DNA]</scope>
    <source>
        <strain evidence="2">cv. AL8/78</strain>
    </source>
</reference>
<sequence>YHIPGTSNSPTFSCLVSFIGGESSFYTRRFTLNSSNRTSPFLSPISSASPYHIFVYQEKVNDKLLAALQQYPCLGLQEVSTMKVIVLVIMSMLLTNSCQCVSSRSIEGNAMQVKSMRKLTSISVYGRSTPAGEEIHHACPLLNYPCQGMFHSSMESTEEEGGKLTPVIIIEIT</sequence>
<reference evidence="1" key="5">
    <citation type="journal article" date="2021" name="G3 (Bethesda)">
        <title>Aegilops tauschii genome assembly Aet v5.0 features greater sequence contiguity and improved annotation.</title>
        <authorList>
            <person name="Wang L."/>
            <person name="Zhu T."/>
            <person name="Rodriguez J.C."/>
            <person name="Deal K.R."/>
            <person name="Dubcovsky J."/>
            <person name="McGuire P.E."/>
            <person name="Lux T."/>
            <person name="Spannagl M."/>
            <person name="Mayer K.F.X."/>
            <person name="Baldrich P."/>
            <person name="Meyers B.C."/>
            <person name="Huo N."/>
            <person name="Gu Y.Q."/>
            <person name="Zhou H."/>
            <person name="Devos K.M."/>
            <person name="Bennetzen J.L."/>
            <person name="Unver T."/>
            <person name="Budak H."/>
            <person name="Gulick P.J."/>
            <person name="Galiba G."/>
            <person name="Kalapos B."/>
            <person name="Nelson D.R."/>
            <person name="Li P."/>
            <person name="You F.M."/>
            <person name="Luo M.C."/>
            <person name="Dvorak J."/>
        </authorList>
    </citation>
    <scope>NUCLEOTIDE SEQUENCE [LARGE SCALE GENOMIC DNA]</scope>
    <source>
        <strain evidence="1">cv. AL8/78</strain>
    </source>
</reference>
<dbReference type="Gramene" id="AET2Gv20079700.3">
    <property type="protein sequence ID" value="AET2Gv20079700.3"/>
    <property type="gene ID" value="AET2Gv20079700"/>
</dbReference>
<reference evidence="2" key="2">
    <citation type="journal article" date="2017" name="Nat. Plants">
        <title>The Aegilops tauschii genome reveals multiple impacts of transposons.</title>
        <authorList>
            <person name="Zhao G."/>
            <person name="Zou C."/>
            <person name="Li K."/>
            <person name="Wang K."/>
            <person name="Li T."/>
            <person name="Gao L."/>
            <person name="Zhang X."/>
            <person name="Wang H."/>
            <person name="Yang Z."/>
            <person name="Liu X."/>
            <person name="Jiang W."/>
            <person name="Mao L."/>
            <person name="Kong X."/>
            <person name="Jiao Y."/>
            <person name="Jia J."/>
        </authorList>
    </citation>
    <scope>NUCLEOTIDE SEQUENCE [LARGE SCALE GENOMIC DNA]</scope>
    <source>
        <strain evidence="2">cv. AL8/78</strain>
    </source>
</reference>
<keyword evidence="2" id="KW-1185">Reference proteome</keyword>
<reference evidence="1" key="4">
    <citation type="submission" date="2019-03" db="UniProtKB">
        <authorList>
            <consortium name="EnsemblPlants"/>
        </authorList>
    </citation>
    <scope>IDENTIFICATION</scope>
</reference>
<accession>A0A453ADC0</accession>
<dbReference type="AlphaFoldDB" id="A0A453ADC0"/>
<name>A0A453ADC0_AEGTS</name>